<reference evidence="2" key="1">
    <citation type="submission" date="2019-01" db="EMBL/GenBank/DDBJ databases">
        <title>Draft genome sequences of three monokaryotic isolates of the white-rot basidiomycete fungus Dichomitus squalens.</title>
        <authorList>
            <consortium name="DOE Joint Genome Institute"/>
            <person name="Lopez S.C."/>
            <person name="Andreopoulos B."/>
            <person name="Pangilinan J."/>
            <person name="Lipzen A."/>
            <person name="Riley R."/>
            <person name="Ahrendt S."/>
            <person name="Ng V."/>
            <person name="Barry K."/>
            <person name="Daum C."/>
            <person name="Grigoriev I.V."/>
            <person name="Hilden K.S."/>
            <person name="Makela M.R."/>
            <person name="de Vries R.P."/>
        </authorList>
    </citation>
    <scope>NUCLEOTIDE SEQUENCE [LARGE SCALE GENOMIC DNA]</scope>
    <source>
        <strain evidence="2">OM18370.1</strain>
    </source>
</reference>
<proteinExistence type="predicted"/>
<dbReference type="Proteomes" id="UP000292957">
    <property type="component" value="Unassembled WGS sequence"/>
</dbReference>
<accession>A0A4Q9M780</accession>
<name>A0A4Q9M780_9APHY</name>
<dbReference type="AlphaFoldDB" id="A0A4Q9M780"/>
<dbReference type="EMBL" id="ML143527">
    <property type="protein sequence ID" value="TBU22769.1"/>
    <property type="molecule type" value="Genomic_DNA"/>
</dbReference>
<protein>
    <submittedName>
        <fullName evidence="2">Uncharacterized protein</fullName>
    </submittedName>
</protein>
<evidence type="ECO:0000313" key="2">
    <source>
        <dbReference type="EMBL" id="TBU22769.1"/>
    </source>
</evidence>
<dbReference type="OrthoDB" id="8062037at2759"/>
<evidence type="ECO:0000256" key="1">
    <source>
        <dbReference type="SAM" id="MobiDB-lite"/>
    </source>
</evidence>
<sequence>MSQRDPCTVSGYETEVTWHGNNETARMKCEELVTRMGAYTLDVFAALNTCSLHDRRSSRPHLQLLISRRPHCYTLVAWLCTLTRLLILAAPGTTAASSGIGLGPQIAVSLSLTERLPSPSQHGLRRSVASSQTIPGVYDPVLVLHVVLPQGWEKRDDPYWYLSTLVPFLDASVGITMFSMGVVLVRSPTICPQNHLLSLPSLLTLPALLIHHARAARAAQHDRAPEDIVHKFLSRVRNGTGWEKHKLLFVPADINNSEGPPDHKRGQDAPSTSHGPLMPAWADQQVECAIFLEMFVDGDRFL</sequence>
<feature type="region of interest" description="Disordered" evidence="1">
    <location>
        <begin position="256"/>
        <end position="278"/>
    </location>
</feature>
<gene>
    <name evidence="2" type="ORF">BD311DRAFT_742819</name>
</gene>
<organism evidence="2">
    <name type="scientific">Dichomitus squalens</name>
    <dbReference type="NCBI Taxonomy" id="114155"/>
    <lineage>
        <taxon>Eukaryota</taxon>
        <taxon>Fungi</taxon>
        <taxon>Dikarya</taxon>
        <taxon>Basidiomycota</taxon>
        <taxon>Agaricomycotina</taxon>
        <taxon>Agaricomycetes</taxon>
        <taxon>Polyporales</taxon>
        <taxon>Polyporaceae</taxon>
        <taxon>Dichomitus</taxon>
    </lineage>
</organism>